<gene>
    <name evidence="1" type="ORF">ACFOD9_01110</name>
</gene>
<comment type="caution">
    <text evidence="1">The sequence shown here is derived from an EMBL/GenBank/DDBJ whole genome shotgun (WGS) entry which is preliminary data.</text>
</comment>
<dbReference type="Proteomes" id="UP001595604">
    <property type="component" value="Unassembled WGS sequence"/>
</dbReference>
<reference evidence="2" key="1">
    <citation type="journal article" date="2019" name="Int. J. Syst. Evol. Microbiol.">
        <title>The Global Catalogue of Microorganisms (GCM) 10K type strain sequencing project: providing services to taxonomists for standard genome sequencing and annotation.</title>
        <authorList>
            <consortium name="The Broad Institute Genomics Platform"/>
            <consortium name="The Broad Institute Genome Sequencing Center for Infectious Disease"/>
            <person name="Wu L."/>
            <person name="Ma J."/>
        </authorList>
    </citation>
    <scope>NUCLEOTIDE SEQUENCE [LARGE SCALE GENOMIC DNA]</scope>
    <source>
        <strain evidence="2">KCTC 42984</strain>
    </source>
</reference>
<sequence length="303" mass="32011">MAAAALPHLLEEGGLRRALPACGGPNPDYRIFSAALDPARCYRLTGELRGSERVGLGIYRPDAAGAPILLDYTAFDAARCGPDGAFALELGPEARGPEAMALPPEARSLLIRVLHRDPRAAPARLLLDGAPPPASASTPTGLPMGDGAAMLAGAARMFLAQVREYLGWVAAMAPARNALALPPPELAEKVLGDADTQYFLGTFDLAPGEHLEIAMPRGITGYWSVHACSHWLEHLRTPGADDRRVRPDGDGRLRFVVGPDEVGGGAFRLDTAGRRRGALIGRVVGPAGTAPRLAPPEVMLRRH</sequence>
<protein>
    <recommendedName>
        <fullName evidence="3">DUF1214 domain-containing protein</fullName>
    </recommendedName>
</protein>
<evidence type="ECO:0000313" key="1">
    <source>
        <dbReference type="EMBL" id="MFC3172843.1"/>
    </source>
</evidence>
<keyword evidence="2" id="KW-1185">Reference proteome</keyword>
<accession>A0ABV7IPR2</accession>
<dbReference type="SUPFAM" id="SSF160935">
    <property type="entry name" value="VPA0735-like"/>
    <property type="match status" value="1"/>
</dbReference>
<dbReference type="EMBL" id="JBHRTQ010000001">
    <property type="protein sequence ID" value="MFC3172843.1"/>
    <property type="molecule type" value="Genomic_DNA"/>
</dbReference>
<name>A0ABV7IPR2_9SPHN</name>
<dbReference type="RefSeq" id="WP_379508238.1">
    <property type="nucleotide sequence ID" value="NZ_JBHRTQ010000001.1"/>
</dbReference>
<proteinExistence type="predicted"/>
<evidence type="ECO:0000313" key="2">
    <source>
        <dbReference type="Proteomes" id="UP001595604"/>
    </source>
</evidence>
<organism evidence="1 2">
    <name type="scientific">Novosphingobium bradum</name>
    <dbReference type="NCBI Taxonomy" id="1737444"/>
    <lineage>
        <taxon>Bacteria</taxon>
        <taxon>Pseudomonadati</taxon>
        <taxon>Pseudomonadota</taxon>
        <taxon>Alphaproteobacteria</taxon>
        <taxon>Sphingomonadales</taxon>
        <taxon>Sphingomonadaceae</taxon>
        <taxon>Novosphingobium</taxon>
    </lineage>
</organism>
<evidence type="ECO:0008006" key="3">
    <source>
        <dbReference type="Google" id="ProtNLM"/>
    </source>
</evidence>